<keyword evidence="1" id="KW-0614">Plasmid</keyword>
<gene>
    <name evidence="1" type="ORF">A9Y76_28515</name>
</gene>
<geneLocation type="plasmid" evidence="2">
    <name>pri-1</name>
</geneLocation>
<proteinExistence type="predicted"/>
<accession>A0A192A8D0</accession>
<evidence type="ECO:0000313" key="2">
    <source>
        <dbReference type="Proteomes" id="UP000078572"/>
    </source>
</evidence>
<dbReference type="AlphaFoldDB" id="A0A192A8D0"/>
<protein>
    <submittedName>
        <fullName evidence="1">Uncharacterized protein</fullName>
    </submittedName>
</protein>
<dbReference type="EMBL" id="CP016024">
    <property type="protein sequence ID" value="ANJ76531.1"/>
    <property type="molecule type" value="Genomic_DNA"/>
</dbReference>
<organism evidence="1 2">
    <name type="scientific">Ralstonia insidiosa</name>
    <dbReference type="NCBI Taxonomy" id="190721"/>
    <lineage>
        <taxon>Bacteria</taxon>
        <taxon>Pseudomonadati</taxon>
        <taxon>Pseudomonadota</taxon>
        <taxon>Betaproteobacteria</taxon>
        <taxon>Burkholderiales</taxon>
        <taxon>Burkholderiaceae</taxon>
        <taxon>Ralstonia</taxon>
    </lineage>
</organism>
<keyword evidence="2" id="KW-1185">Reference proteome</keyword>
<sequence>MSKYGQFNQCGRALAAPGLTSYRCRSGYGWIMIGASDDRDALREARRSRADVLEQDLEVWDGTQYQPVLGRRTTPTAPACACRS</sequence>
<dbReference type="Proteomes" id="UP000078572">
    <property type="component" value="Plasmid pRI-1"/>
</dbReference>
<name>A0A192A8D0_9RALS</name>
<reference evidence="2" key="1">
    <citation type="submission" date="2016-06" db="EMBL/GenBank/DDBJ databases">
        <authorList>
            <person name="Xu Y."/>
            <person name="Nagy A."/>
            <person name="Yan X."/>
            <person name="Kim S.W."/>
            <person name="Haley B."/>
            <person name="Liu N.T."/>
            <person name="Nou X."/>
        </authorList>
    </citation>
    <scope>NUCLEOTIDE SEQUENCE [LARGE SCALE GENOMIC DNA]</scope>
    <source>
        <strain evidence="2">ATCC 49129</strain>
        <plasmid evidence="2">pri-1</plasmid>
    </source>
</reference>
<evidence type="ECO:0000313" key="1">
    <source>
        <dbReference type="EMBL" id="ANJ76531.1"/>
    </source>
</evidence>